<dbReference type="SUPFAM" id="SSF56281">
    <property type="entry name" value="Metallo-hydrolase/oxidoreductase"/>
    <property type="match status" value="1"/>
</dbReference>
<dbReference type="RefSeq" id="WP_051778779.1">
    <property type="nucleotide sequence ID" value="NZ_BSRX01000061.1"/>
</dbReference>
<sequence>MHPLEYRVVDLPESSLHKTAVLVLGQHRAVLVGTGLRLSDGRRLVREVGRSGRRLSTVLVLHHAPDCWLAAEVLRDTFPEARFLAPPPVRDRIERDHLAVRAAWAGLGDELPSRLVALEPLEEDAVELEDHRLELRGASLGLPDLHYLWEHRSRTLLGGPLLWLHVHPWLAATPLAPQREAWIDLLDEMAALEPLRTVPGHRHLTTPVPVPVDADTDAHAPDPITWTGDYLRAFTTELGKPVGPDAVTAALLRRYPSAALPSAVAPAVRAARDEPAAA</sequence>
<dbReference type="OrthoDB" id="2273115at2"/>
<evidence type="ECO:0000259" key="1">
    <source>
        <dbReference type="SMART" id="SM00849"/>
    </source>
</evidence>
<gene>
    <name evidence="2" type="ORF">Kpho01_68320</name>
</gene>
<dbReference type="Pfam" id="PF00753">
    <property type="entry name" value="Lactamase_B"/>
    <property type="match status" value="1"/>
</dbReference>
<dbReference type="Proteomes" id="UP001165143">
    <property type="component" value="Unassembled WGS sequence"/>
</dbReference>
<organism evidence="2 3">
    <name type="scientific">Kitasatospora phosalacinea</name>
    <dbReference type="NCBI Taxonomy" id="2065"/>
    <lineage>
        <taxon>Bacteria</taxon>
        <taxon>Bacillati</taxon>
        <taxon>Actinomycetota</taxon>
        <taxon>Actinomycetes</taxon>
        <taxon>Kitasatosporales</taxon>
        <taxon>Streptomycetaceae</taxon>
        <taxon>Kitasatospora</taxon>
    </lineage>
</organism>
<dbReference type="AlphaFoldDB" id="A0A9W6PPK3"/>
<dbReference type="EMBL" id="BSRX01000061">
    <property type="protein sequence ID" value="GLW58821.1"/>
    <property type="molecule type" value="Genomic_DNA"/>
</dbReference>
<protein>
    <recommendedName>
        <fullName evidence="1">Metallo-beta-lactamase domain-containing protein</fullName>
    </recommendedName>
</protein>
<dbReference type="Gene3D" id="3.60.15.10">
    <property type="entry name" value="Ribonuclease Z/Hydroxyacylglutathione hydrolase-like"/>
    <property type="match status" value="1"/>
</dbReference>
<evidence type="ECO:0000313" key="2">
    <source>
        <dbReference type="EMBL" id="GLW58821.1"/>
    </source>
</evidence>
<evidence type="ECO:0000313" key="3">
    <source>
        <dbReference type="Proteomes" id="UP001165143"/>
    </source>
</evidence>
<reference evidence="2" key="1">
    <citation type="submission" date="2023-02" db="EMBL/GenBank/DDBJ databases">
        <title>Kitasatospora phosalacinea NBRC 14362.</title>
        <authorList>
            <person name="Ichikawa N."/>
            <person name="Sato H."/>
            <person name="Tonouchi N."/>
        </authorList>
    </citation>
    <scope>NUCLEOTIDE SEQUENCE</scope>
    <source>
        <strain evidence="2">NBRC 14362</strain>
    </source>
</reference>
<comment type="caution">
    <text evidence="2">The sequence shown here is derived from an EMBL/GenBank/DDBJ whole genome shotgun (WGS) entry which is preliminary data.</text>
</comment>
<dbReference type="InterPro" id="IPR001279">
    <property type="entry name" value="Metallo-B-lactamas"/>
</dbReference>
<dbReference type="InterPro" id="IPR036866">
    <property type="entry name" value="RibonucZ/Hydroxyglut_hydro"/>
</dbReference>
<dbReference type="SMART" id="SM00849">
    <property type="entry name" value="Lactamase_B"/>
    <property type="match status" value="1"/>
</dbReference>
<proteinExistence type="predicted"/>
<feature type="domain" description="Metallo-beta-lactamase" evidence="1">
    <location>
        <begin position="17"/>
        <end position="201"/>
    </location>
</feature>
<name>A0A9W6PPK3_9ACTN</name>
<accession>A0A9W6PPK3</accession>